<comment type="caution">
    <text evidence="1">The sequence shown here is derived from an EMBL/GenBank/DDBJ whole genome shotgun (WGS) entry which is preliminary data.</text>
</comment>
<reference evidence="1" key="1">
    <citation type="journal article" date="2015" name="Nature">
        <title>Complex archaea that bridge the gap between prokaryotes and eukaryotes.</title>
        <authorList>
            <person name="Spang A."/>
            <person name="Saw J.H."/>
            <person name="Jorgensen S.L."/>
            <person name="Zaremba-Niedzwiedzka K."/>
            <person name="Martijn J."/>
            <person name="Lind A.E."/>
            <person name="van Eijk R."/>
            <person name="Schleper C."/>
            <person name="Guy L."/>
            <person name="Ettema T.J."/>
        </authorList>
    </citation>
    <scope>NUCLEOTIDE SEQUENCE</scope>
</reference>
<proteinExistence type="predicted"/>
<dbReference type="Gene3D" id="3.90.320.10">
    <property type="match status" value="1"/>
</dbReference>
<evidence type="ECO:0008006" key="2">
    <source>
        <dbReference type="Google" id="ProtNLM"/>
    </source>
</evidence>
<name>A0A0F9WFG8_9ZZZZ</name>
<accession>A0A0F9WFG8</accession>
<organism evidence="1">
    <name type="scientific">marine sediment metagenome</name>
    <dbReference type="NCBI Taxonomy" id="412755"/>
    <lineage>
        <taxon>unclassified sequences</taxon>
        <taxon>metagenomes</taxon>
        <taxon>ecological metagenomes</taxon>
    </lineage>
</organism>
<evidence type="ECO:0000313" key="1">
    <source>
        <dbReference type="EMBL" id="KKN77028.1"/>
    </source>
</evidence>
<dbReference type="EMBL" id="LAZR01000285">
    <property type="protein sequence ID" value="KKN77028.1"/>
    <property type="molecule type" value="Genomic_DNA"/>
</dbReference>
<dbReference type="InterPro" id="IPR011604">
    <property type="entry name" value="PDDEXK-like_dom_sf"/>
</dbReference>
<sequence>MKVYENARMTDWAIKQVGKKMLVNQARTGPFHASEIYSCFRRVFLNRTNPHQYDAKTILIFALGFAMQEWFFGPEDEGEEINGVVFSPDRMVEDNVLEFKTTRRSYETYAKDANGKMDKTVPKVKFNLEANESWITRTGAYCAEFGVNKAHILVFFLFQNDLRAWTLEFTDQELDFIRKEVEERRVELTAAFEKASKPKGKPPLVQTRTGDWECRMCPYLDKCLTELKKDGWQEED</sequence>
<dbReference type="AlphaFoldDB" id="A0A0F9WFG8"/>
<protein>
    <recommendedName>
        <fullName evidence="2">PD-(D/E)XK endonuclease-like domain-containing protein</fullName>
    </recommendedName>
</protein>
<gene>
    <name evidence="1" type="ORF">LCGC14_0363670</name>
</gene>